<evidence type="ECO:0000256" key="10">
    <source>
        <dbReference type="SAM" id="SignalP"/>
    </source>
</evidence>
<dbReference type="Proteomes" id="UP000433928">
    <property type="component" value="Unassembled WGS sequence"/>
</dbReference>
<dbReference type="Pfam" id="PF00593">
    <property type="entry name" value="TonB_dep_Rec_b-barrel"/>
    <property type="match status" value="1"/>
</dbReference>
<dbReference type="InterPro" id="IPR039426">
    <property type="entry name" value="TonB-dep_rcpt-like"/>
</dbReference>
<dbReference type="InterPro" id="IPR008969">
    <property type="entry name" value="CarboxyPept-like_regulatory"/>
</dbReference>
<keyword evidence="6 8" id="KW-0472">Membrane</keyword>
<dbReference type="EMBL" id="WCUG01000002">
    <property type="protein sequence ID" value="KAB4172855.1"/>
    <property type="molecule type" value="Genomic_DNA"/>
</dbReference>
<evidence type="ECO:0000259" key="12">
    <source>
        <dbReference type="Pfam" id="PF07715"/>
    </source>
</evidence>
<evidence type="ECO:0000256" key="2">
    <source>
        <dbReference type="ARBA" id="ARBA00022448"/>
    </source>
</evidence>
<dbReference type="PROSITE" id="PS52016">
    <property type="entry name" value="TONB_DEPENDENT_REC_3"/>
    <property type="match status" value="1"/>
</dbReference>
<sequence length="1070" mass="116888">MTGVFVKPKYLVFMRNVMKYLGIMSVSLACAGPLFATSVQPFAGVTVVQQSVVTVKGQVVDEKGEPIIGANVIVEGTTNGMITDLDGNFSLQCPVGSTLKTSYIGYLARTVKVTGNMNALKITLKEDTETLDEVVVVGYGTMKKSDLTGSVASVNAEEMMKRNPVNLGQGLQGAAAGVSVIRSSGDPEGGFSIRIRGVATVNGSADPLYVVDGVQVGTSIDFLNPNDVESIEILKDASATAIYGTRGANGVIMITTKNGGKGKAKVNFSANYALQFNSNKIDVADAGLFASAVRSAVKNDGIAMTNLAYGEDYIGRLNSIDWQDEMSRTALQQNYNLSASGGSENTQANLSLGYLNNQGIVIESNFKRLTARANITHKVKDFLHVGLNLNYAHSEKMGGGNLRNYAQAIPTMDYVEDGVFYSMPIVLPDGTWGHYKKEGNGDVNKGADNLVAAAKTADSINKWDRMLASAFLQLDLYKGLTFKTIASYNYYTKGYNGYTAYNDRTFGTQDRKDSFSLNQSQSTSLGLEAFLNYDWSNEHHRVSAMAGFSTSDTNGAWLNSSANDFPADNIRKISLTNDPSSKQTDGGLDLKTRFLSYFGRLTYTLNDRYIVTATVRRDGSSNFGAGNRYGTFPSASVAWRLSEEKFIKDLELFSNLKLRAGWGQTGNAGNGTNLSIAQLSSANAMYWFFNGSSVINGAGIAQQKEIDTNLKWETNEQTNIGIDFAFMNNELSFSADYFIRDAKDLLLYRQIRPSTGFSNVYTNAGHIRNSGFEFTAAWNKSFSDWNIGIRLNGSTLKNEAIEVGDPIFSKSGSAQDGDNWDNHSITQNGYPVGSYYGWKVEGIFRTQAEIDEMNRLAVEKGVESGVYQDKTTQPGDYKFVDLNGDGQITDADRTVIGNGYPKFTYGMNLTASWKNFDFSMNLYGVAGMDILSYSSARLTSVYAPDGGYQNVLKEYINNAWSSSNTGAKYPRITKTDYNKNMRVSDAYIQKGDYLKISNIQIGYTFPKNVLKPVKMENARVFASVDNVCTISSYNKFGDPEVGDSNVLYSGFDGGRYPFPMSVTFGLSVQF</sequence>
<comment type="similarity">
    <text evidence="8 9">Belongs to the TonB-dependent receptor family.</text>
</comment>
<dbReference type="SUPFAM" id="SSF49464">
    <property type="entry name" value="Carboxypeptidase regulatory domain-like"/>
    <property type="match status" value="1"/>
</dbReference>
<feature type="chain" id="PRO_5043134343" evidence="10">
    <location>
        <begin position="37"/>
        <end position="1070"/>
    </location>
</feature>
<keyword evidence="4 8" id="KW-0812">Transmembrane</keyword>
<accession>A0A139K4Z4</accession>
<dbReference type="AlphaFoldDB" id="A0A139K4Z4"/>
<proteinExistence type="inferred from homology"/>
<evidence type="ECO:0000256" key="7">
    <source>
        <dbReference type="ARBA" id="ARBA00023237"/>
    </source>
</evidence>
<dbReference type="GO" id="GO:0009279">
    <property type="term" value="C:cell outer membrane"/>
    <property type="evidence" value="ECO:0007669"/>
    <property type="project" value="UniProtKB-SubCell"/>
</dbReference>
<evidence type="ECO:0000256" key="4">
    <source>
        <dbReference type="ARBA" id="ARBA00022692"/>
    </source>
</evidence>
<evidence type="ECO:0000259" key="11">
    <source>
        <dbReference type="Pfam" id="PF00593"/>
    </source>
</evidence>
<feature type="domain" description="TonB-dependent receptor-like beta-barrel" evidence="11">
    <location>
        <begin position="455"/>
        <end position="1027"/>
    </location>
</feature>
<dbReference type="Gene3D" id="2.170.130.10">
    <property type="entry name" value="TonB-dependent receptor, plug domain"/>
    <property type="match status" value="1"/>
</dbReference>
<feature type="domain" description="TonB-dependent receptor plug" evidence="12">
    <location>
        <begin position="144"/>
        <end position="251"/>
    </location>
</feature>
<evidence type="ECO:0000313" key="17">
    <source>
        <dbReference type="Proteomes" id="UP000433928"/>
    </source>
</evidence>
<dbReference type="Proteomes" id="UP000462376">
    <property type="component" value="Unassembled WGS sequence"/>
</dbReference>
<dbReference type="InterPro" id="IPR023996">
    <property type="entry name" value="TonB-dep_OMP_SusC/RagA"/>
</dbReference>
<reference evidence="17 18" key="2">
    <citation type="journal article" date="2019" name="Nat. Med.">
        <title>A library of human gut bacterial isolates paired with longitudinal multiomics data enables mechanistic microbiome research.</title>
        <authorList>
            <person name="Poyet M."/>
            <person name="Groussin M."/>
            <person name="Gibbons S.M."/>
            <person name="Avila-Pacheco J."/>
            <person name="Jiang X."/>
            <person name="Kearney S.M."/>
            <person name="Perrotta A.R."/>
            <person name="Berdy B."/>
            <person name="Zhao S."/>
            <person name="Lieberman T.D."/>
            <person name="Swanson P.K."/>
            <person name="Smith M."/>
            <person name="Roesemann S."/>
            <person name="Alexander J.E."/>
            <person name="Rich S.A."/>
            <person name="Livny J."/>
            <person name="Vlamakis H."/>
            <person name="Clish C."/>
            <person name="Bullock K."/>
            <person name="Deik A."/>
            <person name="Scott J."/>
            <person name="Pierce K.A."/>
            <person name="Xavier R.J."/>
            <person name="Alm E.J."/>
        </authorList>
    </citation>
    <scope>NUCLEOTIDE SEQUENCE [LARGE SCALE GENOMIC DNA]</scope>
    <source>
        <strain evidence="13 17">BIOML-A27</strain>
        <strain evidence="14 18">BIOML-A5</strain>
    </source>
</reference>
<evidence type="ECO:0000256" key="6">
    <source>
        <dbReference type="ARBA" id="ARBA00023136"/>
    </source>
</evidence>
<evidence type="ECO:0000256" key="5">
    <source>
        <dbReference type="ARBA" id="ARBA00023077"/>
    </source>
</evidence>
<keyword evidence="7 8" id="KW-0998">Cell outer membrane</keyword>
<dbReference type="InterPro" id="IPR012910">
    <property type="entry name" value="Plug_dom"/>
</dbReference>
<keyword evidence="10" id="KW-0732">Signal</keyword>
<gene>
    <name evidence="15" type="ORF">DWW83_05600</name>
    <name evidence="14" type="ORF">GAP47_01480</name>
    <name evidence="13" type="ORF">GAQ59_01600</name>
</gene>
<organism evidence="15 16">
    <name type="scientific">Bacteroides uniformis</name>
    <dbReference type="NCBI Taxonomy" id="820"/>
    <lineage>
        <taxon>Bacteria</taxon>
        <taxon>Pseudomonadati</taxon>
        <taxon>Bacteroidota</taxon>
        <taxon>Bacteroidia</taxon>
        <taxon>Bacteroidales</taxon>
        <taxon>Bacteroidaceae</taxon>
        <taxon>Bacteroides</taxon>
    </lineage>
</organism>
<keyword evidence="3 8" id="KW-1134">Transmembrane beta strand</keyword>
<dbReference type="Pfam" id="PF07715">
    <property type="entry name" value="Plug"/>
    <property type="match status" value="1"/>
</dbReference>
<evidence type="ECO:0000313" key="16">
    <source>
        <dbReference type="Proteomes" id="UP000284022"/>
    </source>
</evidence>
<dbReference type="InterPro" id="IPR000531">
    <property type="entry name" value="Beta-barrel_TonB"/>
</dbReference>
<dbReference type="Pfam" id="PF13715">
    <property type="entry name" value="CarbopepD_reg_2"/>
    <property type="match status" value="1"/>
</dbReference>
<evidence type="ECO:0000256" key="9">
    <source>
        <dbReference type="RuleBase" id="RU003357"/>
    </source>
</evidence>
<dbReference type="NCBIfam" id="TIGR04057">
    <property type="entry name" value="SusC_RagA_signa"/>
    <property type="match status" value="1"/>
</dbReference>
<evidence type="ECO:0000256" key="8">
    <source>
        <dbReference type="PROSITE-ProRule" id="PRU01360"/>
    </source>
</evidence>
<dbReference type="Proteomes" id="UP000284022">
    <property type="component" value="Unassembled WGS sequence"/>
</dbReference>
<dbReference type="STRING" id="820.ERS852554_01616"/>
<dbReference type="InterPro" id="IPR036942">
    <property type="entry name" value="Beta-barrel_TonB_sf"/>
</dbReference>
<evidence type="ECO:0000256" key="1">
    <source>
        <dbReference type="ARBA" id="ARBA00004571"/>
    </source>
</evidence>
<evidence type="ECO:0000256" key="3">
    <source>
        <dbReference type="ARBA" id="ARBA00022452"/>
    </source>
</evidence>
<reference evidence="15 16" key="1">
    <citation type="submission" date="2018-08" db="EMBL/GenBank/DDBJ databases">
        <title>A genome reference for cultivated species of the human gut microbiota.</title>
        <authorList>
            <person name="Zou Y."/>
            <person name="Xue W."/>
            <person name="Luo G."/>
        </authorList>
    </citation>
    <scope>NUCLEOTIDE SEQUENCE [LARGE SCALE GENOMIC DNA]</scope>
    <source>
        <strain evidence="15 16">AF17-20</strain>
    </source>
</reference>
<feature type="signal peptide" evidence="10">
    <location>
        <begin position="1"/>
        <end position="36"/>
    </location>
</feature>
<dbReference type="EMBL" id="QRXV01000004">
    <property type="protein sequence ID" value="RGU40509.1"/>
    <property type="molecule type" value="Genomic_DNA"/>
</dbReference>
<dbReference type="Gene3D" id="2.60.40.1120">
    <property type="entry name" value="Carboxypeptidase-like, regulatory domain"/>
    <property type="match status" value="1"/>
</dbReference>
<evidence type="ECO:0000313" key="14">
    <source>
        <dbReference type="EMBL" id="KAB4241319.1"/>
    </source>
</evidence>
<dbReference type="FunFam" id="2.60.40.1120:FF:000003">
    <property type="entry name" value="Outer membrane protein Omp121"/>
    <property type="match status" value="1"/>
</dbReference>
<evidence type="ECO:0000313" key="15">
    <source>
        <dbReference type="EMBL" id="RGU40509.1"/>
    </source>
</evidence>
<protein>
    <submittedName>
        <fullName evidence="15">TonB-dependent receptor</fullName>
    </submittedName>
</protein>
<keyword evidence="5 9" id="KW-0798">TonB box</keyword>
<keyword evidence="15" id="KW-0675">Receptor</keyword>
<dbReference type="InterPro" id="IPR023997">
    <property type="entry name" value="TonB-dep_OMP_SusC/RagA_CS"/>
</dbReference>
<dbReference type="NCBIfam" id="TIGR04056">
    <property type="entry name" value="OMP_RagA_SusC"/>
    <property type="match status" value="1"/>
</dbReference>
<comment type="subcellular location">
    <subcellularLocation>
        <location evidence="1 8">Cell outer membrane</location>
        <topology evidence="1 8">Multi-pass membrane protein</topology>
    </subcellularLocation>
</comment>
<comment type="caution">
    <text evidence="15">The sequence shown here is derived from an EMBL/GenBank/DDBJ whole genome shotgun (WGS) entry which is preliminary data.</text>
</comment>
<evidence type="ECO:0000313" key="13">
    <source>
        <dbReference type="EMBL" id="KAB4172855.1"/>
    </source>
</evidence>
<evidence type="ECO:0000313" key="18">
    <source>
        <dbReference type="Proteomes" id="UP000462376"/>
    </source>
</evidence>
<dbReference type="PROSITE" id="PS51257">
    <property type="entry name" value="PROKAR_LIPOPROTEIN"/>
    <property type="match status" value="1"/>
</dbReference>
<dbReference type="SUPFAM" id="SSF56935">
    <property type="entry name" value="Porins"/>
    <property type="match status" value="1"/>
</dbReference>
<dbReference type="EMBL" id="WCTL01000001">
    <property type="protein sequence ID" value="KAB4241319.1"/>
    <property type="molecule type" value="Genomic_DNA"/>
</dbReference>
<dbReference type="InterPro" id="IPR037066">
    <property type="entry name" value="Plug_dom_sf"/>
</dbReference>
<name>A0A139K4Z4_BACUN</name>
<dbReference type="Gene3D" id="2.40.170.20">
    <property type="entry name" value="TonB-dependent receptor, beta-barrel domain"/>
    <property type="match status" value="1"/>
</dbReference>
<dbReference type="FunFam" id="2.170.130.10:FF:000008">
    <property type="entry name" value="SusC/RagA family TonB-linked outer membrane protein"/>
    <property type="match status" value="1"/>
</dbReference>
<keyword evidence="2 8" id="KW-0813">Transport</keyword>